<dbReference type="InterPro" id="IPR014729">
    <property type="entry name" value="Rossmann-like_a/b/a_fold"/>
</dbReference>
<gene>
    <name evidence="3" type="ORF">JJE72_06455</name>
</gene>
<dbReference type="InterPro" id="IPR006016">
    <property type="entry name" value="UspA"/>
</dbReference>
<keyword evidence="4" id="KW-1185">Reference proteome</keyword>
<evidence type="ECO:0000256" key="1">
    <source>
        <dbReference type="ARBA" id="ARBA00008791"/>
    </source>
</evidence>
<evidence type="ECO:0000259" key="2">
    <source>
        <dbReference type="Pfam" id="PF00582"/>
    </source>
</evidence>
<evidence type="ECO:0000313" key="4">
    <source>
        <dbReference type="Proteomes" id="UP000639051"/>
    </source>
</evidence>
<dbReference type="SUPFAM" id="SSF52402">
    <property type="entry name" value="Adenine nucleotide alpha hydrolases-like"/>
    <property type="match status" value="1"/>
</dbReference>
<dbReference type="PRINTS" id="PR01438">
    <property type="entry name" value="UNVRSLSTRESS"/>
</dbReference>
<reference evidence="3 4" key="1">
    <citation type="submission" date="2021-01" db="EMBL/GenBank/DDBJ databases">
        <title>Genome public.</title>
        <authorList>
            <person name="Liu C."/>
            <person name="Sun Q."/>
        </authorList>
    </citation>
    <scope>NUCLEOTIDE SEQUENCE [LARGE SCALE GENOMIC DNA]</scope>
    <source>
        <strain evidence="3 4">JC656</strain>
    </source>
</reference>
<sequence length="150" mass="15127">MTEPGGPEQPPLTGIVVGVDGSPGSIDALRWAARLEESVGGPIVAAAVWQYPVSGVGSIYPAWAPEAEARDVLEAALAEAFGEDVPAGLGTLIASGPTAHVLIEASRRARLLVVGARGLGGFRGLLLGSVSATCAEHASCPVLVVHRSTA</sequence>
<dbReference type="Pfam" id="PF00582">
    <property type="entry name" value="Usp"/>
    <property type="match status" value="1"/>
</dbReference>
<comment type="similarity">
    <text evidence="1">Belongs to the universal stress protein A family.</text>
</comment>
<comment type="caution">
    <text evidence="3">The sequence shown here is derived from an EMBL/GenBank/DDBJ whole genome shotgun (WGS) entry which is preliminary data.</text>
</comment>
<dbReference type="InterPro" id="IPR006015">
    <property type="entry name" value="Universal_stress_UspA"/>
</dbReference>
<dbReference type="Gene3D" id="3.40.50.620">
    <property type="entry name" value="HUPs"/>
    <property type="match status" value="1"/>
</dbReference>
<protein>
    <submittedName>
        <fullName evidence="3">Universal stress protein</fullName>
    </submittedName>
</protein>
<feature type="domain" description="UspA" evidence="2">
    <location>
        <begin position="15"/>
        <end position="146"/>
    </location>
</feature>
<dbReference type="PANTHER" id="PTHR46553">
    <property type="entry name" value="ADENINE NUCLEOTIDE ALPHA HYDROLASES-LIKE SUPERFAMILY PROTEIN"/>
    <property type="match status" value="1"/>
</dbReference>
<dbReference type="PANTHER" id="PTHR46553:SF3">
    <property type="entry name" value="ADENINE NUCLEOTIDE ALPHA HYDROLASES-LIKE SUPERFAMILY PROTEIN"/>
    <property type="match status" value="1"/>
</dbReference>
<accession>A0ABS1K106</accession>
<organism evidence="3 4">
    <name type="scientific">Sinomonas cellulolyticus</name>
    <dbReference type="NCBI Taxonomy" id="2801916"/>
    <lineage>
        <taxon>Bacteria</taxon>
        <taxon>Bacillati</taxon>
        <taxon>Actinomycetota</taxon>
        <taxon>Actinomycetes</taxon>
        <taxon>Micrococcales</taxon>
        <taxon>Micrococcaceae</taxon>
        <taxon>Sinomonas</taxon>
    </lineage>
</organism>
<proteinExistence type="inferred from homology"/>
<dbReference type="EMBL" id="JAERRC010000020">
    <property type="protein sequence ID" value="MBL0705148.1"/>
    <property type="molecule type" value="Genomic_DNA"/>
</dbReference>
<evidence type="ECO:0000313" key="3">
    <source>
        <dbReference type="EMBL" id="MBL0705148.1"/>
    </source>
</evidence>
<name>A0ABS1K106_9MICC</name>
<dbReference type="RefSeq" id="WP_189691924.1">
    <property type="nucleotide sequence ID" value="NZ_BNCM01000001.1"/>
</dbReference>
<dbReference type="Proteomes" id="UP000639051">
    <property type="component" value="Unassembled WGS sequence"/>
</dbReference>